<comment type="caution">
    <text evidence="1">The sequence shown here is derived from an EMBL/GenBank/DDBJ whole genome shotgun (WGS) entry which is preliminary data.</text>
</comment>
<dbReference type="Proteomes" id="UP000610594">
    <property type="component" value="Unassembled WGS sequence"/>
</dbReference>
<evidence type="ECO:0000313" key="1">
    <source>
        <dbReference type="EMBL" id="NHZ64924.1"/>
    </source>
</evidence>
<dbReference type="NCBIfam" id="NF033819">
    <property type="entry name" value="IS66_TnpB"/>
    <property type="match status" value="1"/>
</dbReference>
<evidence type="ECO:0000313" key="2">
    <source>
        <dbReference type="Proteomes" id="UP000610594"/>
    </source>
</evidence>
<protein>
    <submittedName>
        <fullName evidence="1">IS66 family insertion sequence element accessory protein TnpB</fullName>
    </submittedName>
</protein>
<dbReference type="PANTHER" id="PTHR36455:SF1">
    <property type="entry name" value="BLR8292 PROTEIN"/>
    <property type="match status" value="1"/>
</dbReference>
<proteinExistence type="predicted"/>
<name>A0ABX0N080_9BURK</name>
<dbReference type="PANTHER" id="PTHR36455">
    <property type="match status" value="1"/>
</dbReference>
<keyword evidence="2" id="KW-1185">Reference proteome</keyword>
<organism evidence="1 2">
    <name type="scientific">Massilia genomosp. 1</name>
    <dbReference type="NCBI Taxonomy" id="2609280"/>
    <lineage>
        <taxon>Bacteria</taxon>
        <taxon>Pseudomonadati</taxon>
        <taxon>Pseudomonadota</taxon>
        <taxon>Betaproteobacteria</taxon>
        <taxon>Burkholderiales</taxon>
        <taxon>Oxalobacteraceae</taxon>
        <taxon>Telluria group</taxon>
        <taxon>Massilia</taxon>
    </lineage>
</organism>
<sequence>MMHPGCRIEQVYLCRDPVDFRKSIDGLSALVEQELKLDPFGSALYVFVNRHRNKIKVLYWHRNGFCLWLKRLEAEKFAWPREADGATQTVTIQQFEWLLEGFDLWRNAPHKTLHFGSVS</sequence>
<dbReference type="InterPro" id="IPR008878">
    <property type="entry name" value="Transposase_IS66_Orf2"/>
</dbReference>
<dbReference type="Pfam" id="PF05717">
    <property type="entry name" value="TnpB_IS66"/>
    <property type="match status" value="1"/>
</dbReference>
<reference evidence="1 2" key="1">
    <citation type="submission" date="2019-10" db="EMBL/GenBank/DDBJ databases">
        <title>Taxonomy of Antarctic Massilia spp.: description of Massilia rubra sp. nov., Massilia aquatica sp. nov., Massilia mucilaginosa sp. nov., Massilia frigida sp. nov. isolated from streams, lakes and regoliths.</title>
        <authorList>
            <person name="Holochova P."/>
            <person name="Sedlacek I."/>
            <person name="Kralova S."/>
            <person name="Maslanova I."/>
            <person name="Busse H.-J."/>
            <person name="Stankova E."/>
            <person name="Vrbovska V."/>
            <person name="Kovarovic V."/>
            <person name="Bartak M."/>
            <person name="Svec P."/>
            <person name="Pantucek R."/>
        </authorList>
    </citation>
    <scope>NUCLEOTIDE SEQUENCE [LARGE SCALE GENOMIC DNA]</scope>
    <source>
        <strain evidence="1 2">CCM 8694</strain>
    </source>
</reference>
<accession>A0ABX0N080</accession>
<dbReference type="EMBL" id="WHJF01000066">
    <property type="protein sequence ID" value="NHZ64924.1"/>
    <property type="molecule type" value="Genomic_DNA"/>
</dbReference>
<gene>
    <name evidence="1" type="primary">tnpB</name>
    <name evidence="1" type="ORF">F1735_21930</name>
</gene>